<evidence type="ECO:0008006" key="6">
    <source>
        <dbReference type="Google" id="ProtNLM"/>
    </source>
</evidence>
<sequence length="149" mass="16767">MKAGILEAADIFVINKADKEGADFLKTGLEVMLAMKTRSPNEWQPGIVLTEAIHSKGIEELVEKILRHREFLISSGELEKCQKERVKLELMDTLESFLRNFIHGIDKGNYLEKLVDNLLQGKTNPHSATLEIANRLAKDLRQLQGGGKE</sequence>
<dbReference type="PANTHER" id="PTHR43087">
    <property type="entry name" value="LYSINE/ARGININE/ORNITHINE TRANSPORT SYSTEM KINASE"/>
    <property type="match status" value="1"/>
</dbReference>
<evidence type="ECO:0000256" key="4">
    <source>
        <dbReference type="ARBA" id="ARBA00023186"/>
    </source>
</evidence>
<keyword evidence="4" id="KW-0143">Chaperone</keyword>
<reference evidence="5" key="1">
    <citation type="journal article" date="2014" name="Front. Microbiol.">
        <title>High frequency of phylogenetically diverse reductive dehalogenase-homologous genes in deep subseafloor sedimentary metagenomes.</title>
        <authorList>
            <person name="Kawai M."/>
            <person name="Futagami T."/>
            <person name="Toyoda A."/>
            <person name="Takaki Y."/>
            <person name="Nishi S."/>
            <person name="Hori S."/>
            <person name="Arai W."/>
            <person name="Tsubouchi T."/>
            <person name="Morono Y."/>
            <person name="Uchiyama I."/>
            <person name="Ito T."/>
            <person name="Fujiyama A."/>
            <person name="Inagaki F."/>
            <person name="Takami H."/>
        </authorList>
    </citation>
    <scope>NUCLEOTIDE SEQUENCE</scope>
    <source>
        <strain evidence="5">Expedition CK06-06</strain>
    </source>
</reference>
<keyword evidence="2" id="KW-0378">Hydrolase</keyword>
<evidence type="ECO:0000256" key="1">
    <source>
        <dbReference type="ARBA" id="ARBA00022741"/>
    </source>
</evidence>
<dbReference type="EMBL" id="BARV01003259">
    <property type="protein sequence ID" value="GAI01027.1"/>
    <property type="molecule type" value="Genomic_DNA"/>
</dbReference>
<organism evidence="5">
    <name type="scientific">marine sediment metagenome</name>
    <dbReference type="NCBI Taxonomy" id="412755"/>
    <lineage>
        <taxon>unclassified sequences</taxon>
        <taxon>metagenomes</taxon>
        <taxon>ecological metagenomes</taxon>
    </lineage>
</organism>
<dbReference type="InterPro" id="IPR027417">
    <property type="entry name" value="P-loop_NTPase"/>
</dbReference>
<dbReference type="SUPFAM" id="SSF52540">
    <property type="entry name" value="P-loop containing nucleoside triphosphate hydrolases"/>
    <property type="match status" value="1"/>
</dbReference>
<dbReference type="InterPro" id="IPR052040">
    <property type="entry name" value="GTPase/Isobutyryl-CoA_mutase"/>
</dbReference>
<evidence type="ECO:0000313" key="5">
    <source>
        <dbReference type="EMBL" id="GAI01027.1"/>
    </source>
</evidence>
<gene>
    <name evidence="5" type="ORF">S06H3_07897</name>
</gene>
<comment type="caution">
    <text evidence="5">The sequence shown here is derived from an EMBL/GenBank/DDBJ whole genome shotgun (WGS) entry which is preliminary data.</text>
</comment>
<proteinExistence type="predicted"/>
<dbReference type="Pfam" id="PF03308">
    <property type="entry name" value="MeaB"/>
    <property type="match status" value="1"/>
</dbReference>
<name>X1K216_9ZZZZ</name>
<keyword evidence="3" id="KW-0342">GTP-binding</keyword>
<accession>X1K216</accession>
<evidence type="ECO:0000256" key="2">
    <source>
        <dbReference type="ARBA" id="ARBA00022801"/>
    </source>
</evidence>
<dbReference type="PANTHER" id="PTHR43087:SF1">
    <property type="entry name" value="LAO_AO TRANSPORT SYSTEM ATPASE"/>
    <property type="match status" value="1"/>
</dbReference>
<keyword evidence="1" id="KW-0547">Nucleotide-binding</keyword>
<protein>
    <recommendedName>
        <fullName evidence="6">Methylmalonyl Co-A mutase-associated GTPase MeaB</fullName>
    </recommendedName>
</protein>
<dbReference type="GO" id="GO:0016787">
    <property type="term" value="F:hydrolase activity"/>
    <property type="evidence" value="ECO:0007669"/>
    <property type="project" value="UniProtKB-KW"/>
</dbReference>
<evidence type="ECO:0000256" key="3">
    <source>
        <dbReference type="ARBA" id="ARBA00023134"/>
    </source>
</evidence>
<dbReference type="AlphaFoldDB" id="X1K216"/>
<dbReference type="GO" id="GO:0005525">
    <property type="term" value="F:GTP binding"/>
    <property type="evidence" value="ECO:0007669"/>
    <property type="project" value="UniProtKB-KW"/>
</dbReference>
<dbReference type="Gene3D" id="3.40.50.300">
    <property type="entry name" value="P-loop containing nucleotide triphosphate hydrolases"/>
    <property type="match status" value="1"/>
</dbReference>